<keyword evidence="2" id="KW-1185">Reference proteome</keyword>
<dbReference type="EMBL" id="JAUTXU010000019">
    <property type="protein sequence ID" value="KAK3721120.1"/>
    <property type="molecule type" value="Genomic_DNA"/>
</dbReference>
<protein>
    <submittedName>
        <fullName evidence="1">Uncharacterized protein</fullName>
    </submittedName>
</protein>
<reference evidence="1" key="1">
    <citation type="submission" date="2023-07" db="EMBL/GenBank/DDBJ databases">
        <title>Black Yeasts Isolated from many extreme environments.</title>
        <authorList>
            <person name="Coleine C."/>
            <person name="Stajich J.E."/>
            <person name="Selbmann L."/>
        </authorList>
    </citation>
    <scope>NUCLEOTIDE SEQUENCE</scope>
    <source>
        <strain evidence="1">CCFEE 5714</strain>
    </source>
</reference>
<evidence type="ECO:0000313" key="1">
    <source>
        <dbReference type="EMBL" id="KAK3721120.1"/>
    </source>
</evidence>
<comment type="caution">
    <text evidence="1">The sequence shown here is derived from an EMBL/GenBank/DDBJ whole genome shotgun (WGS) entry which is preliminary data.</text>
</comment>
<accession>A0ACC3NRZ6</accession>
<proteinExistence type="predicted"/>
<dbReference type="Proteomes" id="UP001281147">
    <property type="component" value="Unassembled WGS sequence"/>
</dbReference>
<organism evidence="1 2">
    <name type="scientific">Vermiconidia calcicola</name>
    <dbReference type="NCBI Taxonomy" id="1690605"/>
    <lineage>
        <taxon>Eukaryota</taxon>
        <taxon>Fungi</taxon>
        <taxon>Dikarya</taxon>
        <taxon>Ascomycota</taxon>
        <taxon>Pezizomycotina</taxon>
        <taxon>Dothideomycetes</taxon>
        <taxon>Dothideomycetidae</taxon>
        <taxon>Mycosphaerellales</taxon>
        <taxon>Extremaceae</taxon>
        <taxon>Vermiconidia</taxon>
    </lineage>
</organism>
<name>A0ACC3NRZ6_9PEZI</name>
<evidence type="ECO:0000313" key="2">
    <source>
        <dbReference type="Proteomes" id="UP001281147"/>
    </source>
</evidence>
<sequence length="782" mass="85513">MSGYADFDYDGFINDEGSLDFLAYEIGGYGEDNAVEARSQSPMQETTTTTQGAEQSTAGEQTAAKVDRVLPTLASNGSSESDTFRASSTPVAQPASSGRGRSQSAEGISSSPSSSNESRPTTWPSAGVVGRSAANLPSQAFHPSTPPSSPPHLTLDAPQAHSLPQGQPADSRGGRLLGASTSQPPPSVINHQAAPAGFSYPGQTDGLQMLSSDHGFWKQRATLYNDRIKAPCHGTYAELHAAFAELRGIVMNRLQAWRIQQKHTQDEDVKPAYPQSQLLDGSMRMKGFSNSPTSNYPTSTQSGLHPQATQSAARTPLRDVTVNGRNDGTHCTRCFNAINKARELQNEELRQRIFQQQQPASRPLMPKPPVANATSAVDANFVPHQTASLDYGLQIDGAVSWANLPVNASPTMIAENGAHSMAAQQPGPGSALNDASGSPEIDMEHTSVAAARDYIDRPPARDCKQLELENDDWNEIRSEKFDDVCQQLYRALNHPPSQAPHYFSPAERLWYNRNHNTTYNAVLRELQTPEQLSLAKARVILAMDEVIATNEIGVPKIMIARSEQKSHRGYEPQENLTCGQRVHKVIEYVRGNKYVALDVLRGLNMREFTVSPDKYVIRKYDNAQTNAARGSDLRSMKAIRNNQLDPNEVANQGPRKRGRKPKATFVANPAPMEYSDPTTPTFASMTQNGMNNGLGNGMYPPSTQAYGFQNMYTPRLTQGDPMPSSSVRTETGAQKRSYDDLVESTERSETWAKRARVDDGDDDEDELEYGDGYAAPSDDEED</sequence>
<gene>
    <name evidence="1" type="ORF">LTR37_003410</name>
</gene>